<dbReference type="EMBL" id="CAJVRL010000103">
    <property type="protein sequence ID" value="CAG8961050.1"/>
    <property type="molecule type" value="Genomic_DNA"/>
</dbReference>
<evidence type="ECO:0000256" key="1">
    <source>
        <dbReference type="ARBA" id="ARBA00022801"/>
    </source>
</evidence>
<dbReference type="Pfam" id="PF03959">
    <property type="entry name" value="FSH1"/>
    <property type="match status" value="1"/>
</dbReference>
<dbReference type="PANTHER" id="PTHR48070:SF1">
    <property type="entry name" value="SERINE HYDROLASE FSH DOMAIN-CONTAINING PROTEIN"/>
    <property type="match status" value="1"/>
</dbReference>
<dbReference type="GO" id="GO:0005634">
    <property type="term" value="C:nucleus"/>
    <property type="evidence" value="ECO:0007669"/>
    <property type="project" value="TreeGrafter"/>
</dbReference>
<dbReference type="InterPro" id="IPR005645">
    <property type="entry name" value="FSH-like_dom"/>
</dbReference>
<dbReference type="Proteomes" id="UP000696280">
    <property type="component" value="Unassembled WGS sequence"/>
</dbReference>
<sequence length="238" mass="25948">MPLPRIAFFHGGGSNSSISAIQCAQVSGILSKEFEFVFFDAPFQRGAGPGILPAFAEPMYQPYRTWFTLSTVNGMEVEVSDGGGFEDGENGEDGVERVWELMRKAGGGFVGVMGFSQGTRIAGGLLLDQQKRQEEGFKKAEMGLKFGVMCMGGGAPMVSAISRDGSEKLDLIKIPTLHLHGLKDGNLTNGRIMLAAHYAKDNAKLLEIDYHHAMPWVKKDVNAFVSQIRELWASVKDE</sequence>
<evidence type="ECO:0000313" key="4">
    <source>
        <dbReference type="Proteomes" id="UP000696280"/>
    </source>
</evidence>
<dbReference type="InterPro" id="IPR050593">
    <property type="entry name" value="LovG"/>
</dbReference>
<dbReference type="SUPFAM" id="SSF53474">
    <property type="entry name" value="alpha/beta-Hydrolases"/>
    <property type="match status" value="1"/>
</dbReference>
<keyword evidence="4" id="KW-1185">Reference proteome</keyword>
<dbReference type="GO" id="GO:0016787">
    <property type="term" value="F:hydrolase activity"/>
    <property type="evidence" value="ECO:0007669"/>
    <property type="project" value="UniProtKB-KW"/>
</dbReference>
<gene>
    <name evidence="3" type="ORF">HYFRA_00002591</name>
</gene>
<reference evidence="3" key="1">
    <citation type="submission" date="2021-07" db="EMBL/GenBank/DDBJ databases">
        <authorList>
            <person name="Durling M."/>
        </authorList>
    </citation>
    <scope>NUCLEOTIDE SEQUENCE</scope>
</reference>
<dbReference type="GO" id="GO:0005737">
    <property type="term" value="C:cytoplasm"/>
    <property type="evidence" value="ECO:0007669"/>
    <property type="project" value="TreeGrafter"/>
</dbReference>
<dbReference type="InterPro" id="IPR029058">
    <property type="entry name" value="AB_hydrolase_fold"/>
</dbReference>
<evidence type="ECO:0000259" key="2">
    <source>
        <dbReference type="Pfam" id="PF03959"/>
    </source>
</evidence>
<dbReference type="AlphaFoldDB" id="A0A9N9LB82"/>
<feature type="domain" description="Serine hydrolase" evidence="2">
    <location>
        <begin position="4"/>
        <end position="222"/>
    </location>
</feature>
<proteinExistence type="predicted"/>
<comment type="caution">
    <text evidence="3">The sequence shown here is derived from an EMBL/GenBank/DDBJ whole genome shotgun (WGS) entry which is preliminary data.</text>
</comment>
<accession>A0A9N9LB82</accession>
<dbReference type="Gene3D" id="3.40.50.1820">
    <property type="entry name" value="alpha/beta hydrolase"/>
    <property type="match status" value="1"/>
</dbReference>
<organism evidence="3 4">
    <name type="scientific">Hymenoscyphus fraxineus</name>
    <dbReference type="NCBI Taxonomy" id="746836"/>
    <lineage>
        <taxon>Eukaryota</taxon>
        <taxon>Fungi</taxon>
        <taxon>Dikarya</taxon>
        <taxon>Ascomycota</taxon>
        <taxon>Pezizomycotina</taxon>
        <taxon>Leotiomycetes</taxon>
        <taxon>Helotiales</taxon>
        <taxon>Helotiaceae</taxon>
        <taxon>Hymenoscyphus</taxon>
    </lineage>
</organism>
<protein>
    <recommendedName>
        <fullName evidence="2">Serine hydrolase domain-containing protein</fullName>
    </recommendedName>
</protein>
<name>A0A9N9LB82_9HELO</name>
<dbReference type="OrthoDB" id="414698at2759"/>
<dbReference type="GO" id="GO:0044550">
    <property type="term" value="P:secondary metabolite biosynthetic process"/>
    <property type="evidence" value="ECO:0007669"/>
    <property type="project" value="TreeGrafter"/>
</dbReference>
<keyword evidence="1" id="KW-0378">Hydrolase</keyword>
<evidence type="ECO:0000313" key="3">
    <source>
        <dbReference type="EMBL" id="CAG8961050.1"/>
    </source>
</evidence>
<dbReference type="PANTHER" id="PTHR48070">
    <property type="entry name" value="ESTERASE OVCA2"/>
    <property type="match status" value="1"/>
</dbReference>